<dbReference type="InterPro" id="IPR020471">
    <property type="entry name" value="AKR"/>
</dbReference>
<organism evidence="2 3">
    <name type="scientific">Cohnella cellulosilytica</name>
    <dbReference type="NCBI Taxonomy" id="986710"/>
    <lineage>
        <taxon>Bacteria</taxon>
        <taxon>Bacillati</taxon>
        <taxon>Bacillota</taxon>
        <taxon>Bacilli</taxon>
        <taxon>Bacillales</taxon>
        <taxon>Paenibacillaceae</taxon>
        <taxon>Cohnella</taxon>
    </lineage>
</organism>
<proteinExistence type="predicted"/>
<dbReference type="EC" id="1.-.-.-" evidence="2"/>
<dbReference type="PANTHER" id="PTHR43364:SF1">
    <property type="entry name" value="OXIDOREDUCTASE YDHF"/>
    <property type="match status" value="1"/>
</dbReference>
<evidence type="ECO:0000313" key="2">
    <source>
        <dbReference type="EMBL" id="MFC7148466.1"/>
    </source>
</evidence>
<dbReference type="Gene3D" id="3.20.20.100">
    <property type="entry name" value="NADP-dependent oxidoreductase domain"/>
    <property type="match status" value="1"/>
</dbReference>
<feature type="domain" description="NADP-dependent oxidoreductase" evidence="1">
    <location>
        <begin position="16"/>
        <end position="299"/>
    </location>
</feature>
<gene>
    <name evidence="2" type="ORF">ACFQMJ_08015</name>
</gene>
<sequence>MGIMPLTQRGISSSRLAYGCMGLGGGRNRNALTAEDIALAEAAVEAALSIGIGLFDHADVYALGKAEAVFGEALKRNPQWRQEMKIQSKCGIRNAEGAAPKRFDFSKEHILASVDGSLERLGVDYLDLLLLHRPDPLMEPDEVAEAFDRLETAGKVRHFGVSNMSERQIRFLQRSLRQPLVVNQLQLSLGHLDWIEHGVNVNQRKGIDINFQEGTLEYCRAENIQLQAWGPLAKGLFTGRAGSGEQTEPVRQTVELVREMAEEYRTSPEAIVLGWVMRHPAAIQPIIGSTRPGRIAACKDAPRVAEAMSSGDWYRLFVSARGKLLP</sequence>
<dbReference type="CDD" id="cd19092">
    <property type="entry name" value="AKR_BsYcsN_EcYdhF-like"/>
    <property type="match status" value="1"/>
</dbReference>
<dbReference type="InterPro" id="IPR036812">
    <property type="entry name" value="NAD(P)_OxRdtase_dom_sf"/>
</dbReference>
<keyword evidence="3" id="KW-1185">Reference proteome</keyword>
<dbReference type="GO" id="GO:0016491">
    <property type="term" value="F:oxidoreductase activity"/>
    <property type="evidence" value="ECO:0007669"/>
    <property type="project" value="UniProtKB-KW"/>
</dbReference>
<dbReference type="InterPro" id="IPR050523">
    <property type="entry name" value="AKR_Detox_Biosynth"/>
</dbReference>
<evidence type="ECO:0000313" key="3">
    <source>
        <dbReference type="Proteomes" id="UP001596378"/>
    </source>
</evidence>
<dbReference type="PRINTS" id="PR00069">
    <property type="entry name" value="ALDKETRDTASE"/>
</dbReference>
<name>A0ABW2F6I0_9BACL</name>
<comment type="caution">
    <text evidence="2">The sequence shown here is derived from an EMBL/GenBank/DDBJ whole genome shotgun (WGS) entry which is preliminary data.</text>
</comment>
<dbReference type="RefSeq" id="WP_378050054.1">
    <property type="nucleotide sequence ID" value="NZ_JBHMDN010000023.1"/>
</dbReference>
<dbReference type="Pfam" id="PF00248">
    <property type="entry name" value="Aldo_ket_red"/>
    <property type="match status" value="1"/>
</dbReference>
<evidence type="ECO:0000259" key="1">
    <source>
        <dbReference type="Pfam" id="PF00248"/>
    </source>
</evidence>
<dbReference type="InterPro" id="IPR023210">
    <property type="entry name" value="NADP_OxRdtase_dom"/>
</dbReference>
<dbReference type="SUPFAM" id="SSF51430">
    <property type="entry name" value="NAD(P)-linked oxidoreductase"/>
    <property type="match status" value="1"/>
</dbReference>
<keyword evidence="2" id="KW-0560">Oxidoreductase</keyword>
<accession>A0ABW2F6I0</accession>
<dbReference type="EMBL" id="JBHTAI010000004">
    <property type="protein sequence ID" value="MFC7148466.1"/>
    <property type="molecule type" value="Genomic_DNA"/>
</dbReference>
<dbReference type="Proteomes" id="UP001596378">
    <property type="component" value="Unassembled WGS sequence"/>
</dbReference>
<dbReference type="PANTHER" id="PTHR43364">
    <property type="entry name" value="NADH-SPECIFIC METHYLGLYOXAL REDUCTASE-RELATED"/>
    <property type="match status" value="1"/>
</dbReference>
<protein>
    <submittedName>
        <fullName evidence="2">Aldo/keto reductase family oxidoreductase</fullName>
        <ecNumber evidence="2">1.-.-.-</ecNumber>
    </submittedName>
</protein>
<reference evidence="3" key="1">
    <citation type="journal article" date="2019" name="Int. J. Syst. Evol. Microbiol.">
        <title>The Global Catalogue of Microorganisms (GCM) 10K type strain sequencing project: providing services to taxonomists for standard genome sequencing and annotation.</title>
        <authorList>
            <consortium name="The Broad Institute Genomics Platform"/>
            <consortium name="The Broad Institute Genome Sequencing Center for Infectious Disease"/>
            <person name="Wu L."/>
            <person name="Ma J."/>
        </authorList>
    </citation>
    <scope>NUCLEOTIDE SEQUENCE [LARGE SCALE GENOMIC DNA]</scope>
    <source>
        <strain evidence="3">KCTC 12907</strain>
    </source>
</reference>